<evidence type="ECO:0000313" key="2">
    <source>
        <dbReference type="Proteomes" id="UP000031937"/>
    </source>
</evidence>
<sequence>MKRLLALSICVSYFIILEAFALVAMIVCVPFCFSSKSPDAFCFIRNLFFKHSIIVMKYFYPKTYQAEKEQAKAFYENKLYL</sequence>
<dbReference type="EMBL" id="JPIT01000018">
    <property type="protein sequence ID" value="KIO45446.1"/>
    <property type="molecule type" value="Genomic_DNA"/>
</dbReference>
<dbReference type="Proteomes" id="UP000031937">
    <property type="component" value="Unassembled WGS sequence"/>
</dbReference>
<protein>
    <recommendedName>
        <fullName evidence="3">DUF4133 domain-containing protein</fullName>
    </recommendedName>
</protein>
<gene>
    <name evidence="1" type="ORF">IE90_08525</name>
</gene>
<accession>A0AB34R7M7</accession>
<evidence type="ECO:0008006" key="3">
    <source>
        <dbReference type="Google" id="ProtNLM"/>
    </source>
</evidence>
<organism evidence="1 2">
    <name type="scientific">Sanguibacteroides justesenii</name>
    <dbReference type="NCBI Taxonomy" id="1547597"/>
    <lineage>
        <taxon>Bacteria</taxon>
        <taxon>Pseudomonadati</taxon>
        <taxon>Bacteroidota</taxon>
        <taxon>Bacteroidia</taxon>
        <taxon>Bacteroidales</taxon>
        <taxon>Porphyromonadaceae</taxon>
        <taxon>Sanguibacteroides</taxon>
    </lineage>
</organism>
<dbReference type="RefSeq" id="WP_041503382.1">
    <property type="nucleotide sequence ID" value="NZ_JPIT01000018.1"/>
</dbReference>
<name>A0AB34R7M7_9PORP</name>
<comment type="caution">
    <text evidence="1">The sequence shown here is derived from an EMBL/GenBank/DDBJ whole genome shotgun (WGS) entry which is preliminary data.</text>
</comment>
<reference evidence="1 2" key="1">
    <citation type="submission" date="2014-07" db="EMBL/GenBank/DDBJ databases">
        <title>Porphyromonadaceae bacterium OUH 334697 = ATCC BAA-2682 = DSM 28341 draft genome.</title>
        <authorList>
            <person name="Sydenham T.V."/>
            <person name="Hasman H."/>
            <person name="Justesen U.S."/>
        </authorList>
    </citation>
    <scope>NUCLEOTIDE SEQUENCE [LARGE SCALE GENOMIC DNA]</scope>
    <source>
        <strain evidence="1 2">OUH 334697</strain>
    </source>
</reference>
<proteinExistence type="predicted"/>
<evidence type="ECO:0000313" key="1">
    <source>
        <dbReference type="EMBL" id="KIO45446.1"/>
    </source>
</evidence>
<dbReference type="AlphaFoldDB" id="A0AB34R7M7"/>